<dbReference type="AlphaFoldDB" id="A0A1M6NNJ3"/>
<dbReference type="EC" id="5.1.3.2" evidence="5 10"/>
<organism evidence="12 13">
    <name type="scientific">Halomonas caseinilytica</name>
    <dbReference type="NCBI Taxonomy" id="438744"/>
    <lineage>
        <taxon>Bacteria</taxon>
        <taxon>Pseudomonadati</taxon>
        <taxon>Pseudomonadota</taxon>
        <taxon>Gammaproteobacteria</taxon>
        <taxon>Oceanospirillales</taxon>
        <taxon>Halomonadaceae</taxon>
        <taxon>Halomonas</taxon>
    </lineage>
</organism>
<keyword evidence="13" id="KW-1185">Reference proteome</keyword>
<comment type="subunit">
    <text evidence="10">Homodimer.</text>
</comment>
<comment type="cofactor">
    <cofactor evidence="2 10">
        <name>NAD(+)</name>
        <dbReference type="ChEBI" id="CHEBI:57540"/>
    </cofactor>
</comment>
<evidence type="ECO:0000256" key="3">
    <source>
        <dbReference type="ARBA" id="ARBA00004947"/>
    </source>
</evidence>
<dbReference type="Pfam" id="PF01370">
    <property type="entry name" value="Epimerase"/>
    <property type="match status" value="1"/>
</dbReference>
<dbReference type="InterPro" id="IPR036291">
    <property type="entry name" value="NAD(P)-bd_dom_sf"/>
</dbReference>
<keyword evidence="9 10" id="KW-0119">Carbohydrate metabolism</keyword>
<comment type="pathway">
    <text evidence="3 10">Carbohydrate metabolism; galactose metabolism.</text>
</comment>
<dbReference type="EMBL" id="FRAL01000001">
    <property type="protein sequence ID" value="SHJ97228.1"/>
    <property type="molecule type" value="Genomic_DNA"/>
</dbReference>
<accession>A0A1M6NNJ3</accession>
<dbReference type="NCBIfam" id="TIGR01179">
    <property type="entry name" value="galE"/>
    <property type="match status" value="1"/>
</dbReference>
<sequence>MSSTILVVGGCGYIGSHMVKQLVRAGNKVVVLDNLSTGFRELAQYGTLVVGDLGDVDLLERLFREHAFDGVMHFAANSLVGESVVEPSKYYRNNVANTLGLLDVMVRHDVRHFIFSSTAATFGEPERTPIDERHPQAPINPYGASKLMVERILADYANAYGLNSVSLRYFNACGADPEGELGECHDPETHLIPLILQAASGRRDSITVFGRDYATEDGTCVRDYIHIEDLCSAHALALSMLLEGRNSGALAYNLGNGHGFSVQQVIDVVKSVVARDGCSLEVEEGDRRPGDPAVLVADATQAKEELGWRPAFADLEKIVTHAWQWEKHLASM</sequence>
<comment type="similarity">
    <text evidence="4 10">Belongs to the NAD(P)-dependent epimerase/dehydratase family.</text>
</comment>
<gene>
    <name evidence="12" type="ORF">SAMN05192556_101459</name>
</gene>
<evidence type="ECO:0000256" key="8">
    <source>
        <dbReference type="ARBA" id="ARBA00023235"/>
    </source>
</evidence>
<evidence type="ECO:0000256" key="4">
    <source>
        <dbReference type="ARBA" id="ARBA00007637"/>
    </source>
</evidence>
<dbReference type="OrthoDB" id="9803010at2"/>
<dbReference type="InterPro" id="IPR001509">
    <property type="entry name" value="Epimerase_deHydtase"/>
</dbReference>
<dbReference type="UniPathway" id="UPA00214"/>
<evidence type="ECO:0000256" key="10">
    <source>
        <dbReference type="RuleBase" id="RU366046"/>
    </source>
</evidence>
<dbReference type="CDD" id="cd05247">
    <property type="entry name" value="UDP_G4E_1_SDR_e"/>
    <property type="match status" value="1"/>
</dbReference>
<proteinExistence type="inferred from homology"/>
<dbReference type="Proteomes" id="UP000184248">
    <property type="component" value="Unassembled WGS sequence"/>
</dbReference>
<dbReference type="RefSeq" id="WP_064698284.1">
    <property type="nucleotide sequence ID" value="NZ_BDEO01000001.1"/>
</dbReference>
<dbReference type="Gene3D" id="3.40.50.720">
    <property type="entry name" value="NAD(P)-binding Rossmann-like Domain"/>
    <property type="match status" value="1"/>
</dbReference>
<evidence type="ECO:0000313" key="12">
    <source>
        <dbReference type="EMBL" id="SHJ97228.1"/>
    </source>
</evidence>
<dbReference type="Gene3D" id="3.90.25.10">
    <property type="entry name" value="UDP-galactose 4-epimerase, domain 1"/>
    <property type="match status" value="1"/>
</dbReference>
<evidence type="ECO:0000256" key="5">
    <source>
        <dbReference type="ARBA" id="ARBA00013189"/>
    </source>
</evidence>
<keyword evidence="8 10" id="KW-0413">Isomerase</keyword>
<dbReference type="SUPFAM" id="SSF51735">
    <property type="entry name" value="NAD(P)-binding Rossmann-fold domains"/>
    <property type="match status" value="1"/>
</dbReference>
<evidence type="ECO:0000313" key="13">
    <source>
        <dbReference type="Proteomes" id="UP000184248"/>
    </source>
</evidence>
<evidence type="ECO:0000256" key="9">
    <source>
        <dbReference type="ARBA" id="ARBA00023277"/>
    </source>
</evidence>
<feature type="domain" description="NAD-dependent epimerase/dehydratase" evidence="11">
    <location>
        <begin position="5"/>
        <end position="255"/>
    </location>
</feature>
<evidence type="ECO:0000256" key="7">
    <source>
        <dbReference type="ARBA" id="ARBA00023027"/>
    </source>
</evidence>
<evidence type="ECO:0000256" key="6">
    <source>
        <dbReference type="ARBA" id="ARBA00018569"/>
    </source>
</evidence>
<keyword evidence="7 10" id="KW-0520">NAD</keyword>
<evidence type="ECO:0000256" key="1">
    <source>
        <dbReference type="ARBA" id="ARBA00000083"/>
    </source>
</evidence>
<evidence type="ECO:0000256" key="2">
    <source>
        <dbReference type="ARBA" id="ARBA00001911"/>
    </source>
</evidence>
<protein>
    <recommendedName>
        <fullName evidence="6 10">UDP-glucose 4-epimerase</fullName>
        <ecNumber evidence="5 10">5.1.3.2</ecNumber>
    </recommendedName>
</protein>
<dbReference type="PANTHER" id="PTHR43725">
    <property type="entry name" value="UDP-GLUCOSE 4-EPIMERASE"/>
    <property type="match status" value="1"/>
</dbReference>
<dbReference type="PANTHER" id="PTHR43725:SF53">
    <property type="entry name" value="UDP-ARABINOSE 4-EPIMERASE 1"/>
    <property type="match status" value="1"/>
</dbReference>
<reference evidence="13" key="1">
    <citation type="submission" date="2016-11" db="EMBL/GenBank/DDBJ databases">
        <authorList>
            <person name="Varghese N."/>
            <person name="Submissions S."/>
        </authorList>
    </citation>
    <scope>NUCLEOTIDE SEQUENCE [LARGE SCALE GENOMIC DNA]</scope>
    <source>
        <strain evidence="13">ALO Sharm</strain>
    </source>
</reference>
<dbReference type="InterPro" id="IPR005886">
    <property type="entry name" value="UDP_G4E"/>
</dbReference>
<dbReference type="GO" id="GO:0033499">
    <property type="term" value="P:galactose catabolic process via UDP-galactose, Leloir pathway"/>
    <property type="evidence" value="ECO:0007669"/>
    <property type="project" value="TreeGrafter"/>
</dbReference>
<name>A0A1M6NNJ3_9GAMM</name>
<comment type="catalytic activity">
    <reaction evidence="1 10">
        <text>UDP-alpha-D-glucose = UDP-alpha-D-galactose</text>
        <dbReference type="Rhea" id="RHEA:22168"/>
        <dbReference type="ChEBI" id="CHEBI:58885"/>
        <dbReference type="ChEBI" id="CHEBI:66914"/>
        <dbReference type="EC" id="5.1.3.2"/>
    </reaction>
</comment>
<evidence type="ECO:0000259" key="11">
    <source>
        <dbReference type="Pfam" id="PF01370"/>
    </source>
</evidence>
<dbReference type="GO" id="GO:0003978">
    <property type="term" value="F:UDP-glucose 4-epimerase activity"/>
    <property type="evidence" value="ECO:0007669"/>
    <property type="project" value="UniProtKB-UniRule"/>
</dbReference>